<dbReference type="PROSITE" id="PS51257">
    <property type="entry name" value="PROKAR_LIPOPROTEIN"/>
    <property type="match status" value="1"/>
</dbReference>
<dbReference type="AlphaFoldDB" id="A0A1T4QVK4"/>
<sequence length="68" mass="7858">MKVKDKVLLINLSISFCYLIVAIALACIGKEKINLLDLVGLTLASYPVFFWISNWTVKKKYNKFFLKE</sequence>
<organism evidence="2 3">
    <name type="scientific">Pilibacter termitis</name>
    <dbReference type="NCBI Taxonomy" id="263852"/>
    <lineage>
        <taxon>Bacteria</taxon>
        <taxon>Bacillati</taxon>
        <taxon>Bacillota</taxon>
        <taxon>Bacilli</taxon>
        <taxon>Lactobacillales</taxon>
        <taxon>Enterococcaceae</taxon>
        <taxon>Pilibacter</taxon>
    </lineage>
</organism>
<keyword evidence="1" id="KW-1133">Transmembrane helix</keyword>
<evidence type="ECO:0000313" key="3">
    <source>
        <dbReference type="Proteomes" id="UP000190328"/>
    </source>
</evidence>
<keyword evidence="1" id="KW-0472">Membrane</keyword>
<evidence type="ECO:0000313" key="2">
    <source>
        <dbReference type="EMBL" id="SKA07792.1"/>
    </source>
</evidence>
<reference evidence="2 3" key="1">
    <citation type="submission" date="2017-02" db="EMBL/GenBank/DDBJ databases">
        <authorList>
            <person name="Peterson S.W."/>
        </authorList>
    </citation>
    <scope>NUCLEOTIDE SEQUENCE [LARGE SCALE GENOMIC DNA]</scope>
    <source>
        <strain evidence="2 3">ATCC BAA-1030</strain>
    </source>
</reference>
<name>A0A1T4QVK4_9ENTE</name>
<feature type="transmembrane region" description="Helical" evidence="1">
    <location>
        <begin position="38"/>
        <end position="57"/>
    </location>
</feature>
<feature type="transmembrane region" description="Helical" evidence="1">
    <location>
        <begin position="7"/>
        <end position="26"/>
    </location>
</feature>
<evidence type="ECO:0000256" key="1">
    <source>
        <dbReference type="SAM" id="Phobius"/>
    </source>
</evidence>
<gene>
    <name evidence="2" type="ORF">SAMN02745116_02341</name>
</gene>
<keyword evidence="1" id="KW-0812">Transmembrane</keyword>
<accession>A0A1T4QVK4</accession>
<keyword evidence="3" id="KW-1185">Reference proteome</keyword>
<dbReference type="Proteomes" id="UP000190328">
    <property type="component" value="Unassembled WGS sequence"/>
</dbReference>
<proteinExistence type="predicted"/>
<protein>
    <submittedName>
        <fullName evidence="2">Uncharacterized protein</fullName>
    </submittedName>
</protein>
<dbReference type="EMBL" id="FUXI01000034">
    <property type="protein sequence ID" value="SKA07792.1"/>
    <property type="molecule type" value="Genomic_DNA"/>
</dbReference>